<organism evidence="7">
    <name type="scientific">Schizaphis graminum</name>
    <name type="common">Green bug aphid</name>
    <dbReference type="NCBI Taxonomy" id="13262"/>
    <lineage>
        <taxon>Eukaryota</taxon>
        <taxon>Metazoa</taxon>
        <taxon>Ecdysozoa</taxon>
        <taxon>Arthropoda</taxon>
        <taxon>Hexapoda</taxon>
        <taxon>Insecta</taxon>
        <taxon>Pterygota</taxon>
        <taxon>Neoptera</taxon>
        <taxon>Paraneoptera</taxon>
        <taxon>Hemiptera</taxon>
        <taxon>Sternorrhyncha</taxon>
        <taxon>Aphidomorpha</taxon>
        <taxon>Aphidoidea</taxon>
        <taxon>Aphididae</taxon>
        <taxon>Aphidini</taxon>
        <taxon>Schizaphis</taxon>
    </lineage>
</organism>
<dbReference type="SMART" id="SM00184">
    <property type="entry name" value="RING"/>
    <property type="match status" value="1"/>
</dbReference>
<evidence type="ECO:0000259" key="6">
    <source>
        <dbReference type="PROSITE" id="PS50089"/>
    </source>
</evidence>
<evidence type="ECO:0000313" key="7">
    <source>
        <dbReference type="EMBL" id="MBY29352.1"/>
    </source>
</evidence>
<dbReference type="Pfam" id="PF13920">
    <property type="entry name" value="zf-C3HC4_3"/>
    <property type="match status" value="1"/>
</dbReference>
<name>A0A2S2PIR7_SCHGA</name>
<dbReference type="PANTHER" id="PTHR23327:SF51">
    <property type="entry name" value="TRANSCRIPTIONAL REGULATOR OF YEAST FORM ADHERENCE 3"/>
    <property type="match status" value="1"/>
</dbReference>
<dbReference type="InterPro" id="IPR017907">
    <property type="entry name" value="Znf_RING_CS"/>
</dbReference>
<dbReference type="InterPro" id="IPR013083">
    <property type="entry name" value="Znf_RING/FYVE/PHD"/>
</dbReference>
<evidence type="ECO:0000256" key="3">
    <source>
        <dbReference type="ARBA" id="ARBA00022833"/>
    </source>
</evidence>
<dbReference type="GO" id="GO:0008270">
    <property type="term" value="F:zinc ion binding"/>
    <property type="evidence" value="ECO:0007669"/>
    <property type="project" value="UniProtKB-KW"/>
</dbReference>
<dbReference type="InterPro" id="IPR001841">
    <property type="entry name" value="Znf_RING"/>
</dbReference>
<dbReference type="Gene3D" id="3.30.40.10">
    <property type="entry name" value="Zinc/RING finger domain, C3HC4 (zinc finger)"/>
    <property type="match status" value="1"/>
</dbReference>
<dbReference type="PROSITE" id="PS50089">
    <property type="entry name" value="ZF_RING_2"/>
    <property type="match status" value="1"/>
</dbReference>
<gene>
    <name evidence="7" type="primary">Rnf8_1</name>
    <name evidence="7" type="ORF">g.76147</name>
</gene>
<dbReference type="AlphaFoldDB" id="A0A2S2PIR7"/>
<evidence type="ECO:0000256" key="2">
    <source>
        <dbReference type="ARBA" id="ARBA00022771"/>
    </source>
</evidence>
<evidence type="ECO:0000256" key="4">
    <source>
        <dbReference type="PROSITE-ProRule" id="PRU00175"/>
    </source>
</evidence>
<keyword evidence="2 4" id="KW-0863">Zinc-finger</keyword>
<feature type="domain" description="RING-type" evidence="6">
    <location>
        <begin position="11"/>
        <end position="49"/>
    </location>
</feature>
<feature type="region of interest" description="Disordered" evidence="5">
    <location>
        <begin position="83"/>
        <end position="102"/>
    </location>
</feature>
<accession>A0A2S2PIR7</accession>
<keyword evidence="1" id="KW-0479">Metal-binding</keyword>
<evidence type="ECO:0000256" key="1">
    <source>
        <dbReference type="ARBA" id="ARBA00022723"/>
    </source>
</evidence>
<dbReference type="SUPFAM" id="SSF57850">
    <property type="entry name" value="RING/U-box"/>
    <property type="match status" value="1"/>
</dbReference>
<dbReference type="EMBL" id="GGMR01016733">
    <property type="protein sequence ID" value="MBY29352.1"/>
    <property type="molecule type" value="Transcribed_RNA"/>
</dbReference>
<proteinExistence type="predicted"/>
<protein>
    <submittedName>
        <fullName evidence="7">E3 ubiquitin-protein ligase</fullName>
    </submittedName>
</protein>
<sequence length="102" mass="12241">MMRLDDEDYKCLICVRVFIRPILLDCSHMFCELCIDRWIVNNQNCPTCDNSIVKRAYCLSIDNFIKRMKEKMSEDKVKKKFNKLEESRAEDKSKSKIDNDFF</sequence>
<evidence type="ECO:0000256" key="5">
    <source>
        <dbReference type="SAM" id="MobiDB-lite"/>
    </source>
</evidence>
<dbReference type="PROSITE" id="PS00518">
    <property type="entry name" value="ZF_RING_1"/>
    <property type="match status" value="1"/>
</dbReference>
<reference evidence="7" key="1">
    <citation type="submission" date="2018-04" db="EMBL/GenBank/DDBJ databases">
        <title>Transcriptome of Schizaphis graminum biotype I.</title>
        <authorList>
            <person name="Scully E.D."/>
            <person name="Geib S.M."/>
            <person name="Palmer N.A."/>
            <person name="Koch K."/>
            <person name="Bradshaw J."/>
            <person name="Heng-Moss T."/>
            <person name="Sarath G."/>
        </authorList>
    </citation>
    <scope>NUCLEOTIDE SEQUENCE</scope>
</reference>
<dbReference type="PANTHER" id="PTHR23327">
    <property type="entry name" value="RING FINGER PROTEIN 127"/>
    <property type="match status" value="1"/>
</dbReference>
<keyword evidence="3" id="KW-0862">Zinc</keyword>